<keyword evidence="1" id="KW-0472">Membrane</keyword>
<dbReference type="EMBL" id="FNRD01000004">
    <property type="protein sequence ID" value="SEA39496.1"/>
    <property type="molecule type" value="Genomic_DNA"/>
</dbReference>
<evidence type="ECO:0000313" key="3">
    <source>
        <dbReference type="Proteomes" id="UP000198951"/>
    </source>
</evidence>
<name>A0A1H4AUH7_9FLAO</name>
<evidence type="ECO:0000313" key="2">
    <source>
        <dbReference type="EMBL" id="SEA39496.1"/>
    </source>
</evidence>
<dbReference type="Proteomes" id="UP000198951">
    <property type="component" value="Unassembled WGS sequence"/>
</dbReference>
<dbReference type="Pfam" id="PF08695">
    <property type="entry name" value="Coa1"/>
    <property type="match status" value="1"/>
</dbReference>
<proteinExistence type="predicted"/>
<reference evidence="3" key="1">
    <citation type="submission" date="2016-10" db="EMBL/GenBank/DDBJ databases">
        <authorList>
            <person name="Varghese N."/>
            <person name="Submissions S."/>
        </authorList>
    </citation>
    <scope>NUCLEOTIDE SEQUENCE [LARGE SCALE GENOMIC DNA]</scope>
    <source>
        <strain evidence="3">DSM 22376</strain>
    </source>
</reference>
<gene>
    <name evidence="2" type="ORF">SAMN05443667_10449</name>
</gene>
<dbReference type="RefSeq" id="WP_091086897.1">
    <property type="nucleotide sequence ID" value="NZ_FNRD01000004.1"/>
</dbReference>
<keyword evidence="1" id="KW-0812">Transmembrane</keyword>
<dbReference type="InterPro" id="IPR014807">
    <property type="entry name" value="Coa1"/>
</dbReference>
<dbReference type="OrthoDB" id="1178263at2"/>
<accession>A0A1H4AUH7</accession>
<dbReference type="STRING" id="150146.SAMN05443667_10449"/>
<organism evidence="2 3">
    <name type="scientific">Flavobacterium gillisiae</name>
    <dbReference type="NCBI Taxonomy" id="150146"/>
    <lineage>
        <taxon>Bacteria</taxon>
        <taxon>Pseudomonadati</taxon>
        <taxon>Bacteroidota</taxon>
        <taxon>Flavobacteriia</taxon>
        <taxon>Flavobacteriales</taxon>
        <taxon>Flavobacteriaceae</taxon>
        <taxon>Flavobacterium</taxon>
    </lineage>
</organism>
<sequence length="144" mass="16184">MDNELIAPTSWWKTNWKWFVPTCIVLFTIVATLLATTSIDGTASNFAQAYSEDSLYTKAIEKVNANHRAKTILGEIEPIGKLAILEGDAKYTNDNTSVEITIRIKGSKANGKMDISAYKNGTQWEYKRITIRIKQPKEEIAIID</sequence>
<feature type="transmembrane region" description="Helical" evidence="1">
    <location>
        <begin position="18"/>
        <end position="36"/>
    </location>
</feature>
<keyword evidence="1" id="KW-1133">Transmembrane helix</keyword>
<evidence type="ECO:0000256" key="1">
    <source>
        <dbReference type="SAM" id="Phobius"/>
    </source>
</evidence>
<protein>
    <submittedName>
        <fullName evidence="2">Cytochrome oxidase complex assembly protein 1</fullName>
    </submittedName>
</protein>
<dbReference type="AlphaFoldDB" id="A0A1H4AUH7"/>
<keyword evidence="3" id="KW-1185">Reference proteome</keyword>